<feature type="compositionally biased region" description="Basic and acidic residues" evidence="1">
    <location>
        <begin position="78"/>
        <end position="89"/>
    </location>
</feature>
<evidence type="ECO:0000313" key="3">
    <source>
        <dbReference type="Proteomes" id="UP001499967"/>
    </source>
</evidence>
<gene>
    <name evidence="2" type="ORF">GCM10009559_09930</name>
</gene>
<reference evidence="2 3" key="1">
    <citation type="journal article" date="2019" name="Int. J. Syst. Evol. Microbiol.">
        <title>The Global Catalogue of Microorganisms (GCM) 10K type strain sequencing project: providing services to taxonomists for standard genome sequencing and annotation.</title>
        <authorList>
            <consortium name="The Broad Institute Genomics Platform"/>
            <consortium name="The Broad Institute Genome Sequencing Center for Infectious Disease"/>
            <person name="Wu L."/>
            <person name="Ma J."/>
        </authorList>
    </citation>
    <scope>NUCLEOTIDE SEQUENCE [LARGE SCALE GENOMIC DNA]</scope>
    <source>
        <strain evidence="2 3">JCM 11117</strain>
    </source>
</reference>
<evidence type="ECO:0000313" key="2">
    <source>
        <dbReference type="EMBL" id="GAA0925226.1"/>
    </source>
</evidence>
<accession>A0ABN1PAI2</accession>
<organism evidence="2 3">
    <name type="scientific">Pseudonocardia zijingensis</name>
    <dbReference type="NCBI Taxonomy" id="153376"/>
    <lineage>
        <taxon>Bacteria</taxon>
        <taxon>Bacillati</taxon>
        <taxon>Actinomycetota</taxon>
        <taxon>Actinomycetes</taxon>
        <taxon>Pseudonocardiales</taxon>
        <taxon>Pseudonocardiaceae</taxon>
        <taxon>Pseudonocardia</taxon>
    </lineage>
</organism>
<name>A0ABN1PAI2_9PSEU</name>
<comment type="caution">
    <text evidence="2">The sequence shown here is derived from an EMBL/GenBank/DDBJ whole genome shotgun (WGS) entry which is preliminary data.</text>
</comment>
<sequence>MLETTCPHCGRRNRHHMAVRAGAGPPTPGNVSLCIGCFRPAVYENGPAGLRLRLPSADELSTIEANPQYQRAVRKLRDRQPDRRPDSSPDGRGAAGRREVNC</sequence>
<feature type="region of interest" description="Disordered" evidence="1">
    <location>
        <begin position="63"/>
        <end position="102"/>
    </location>
</feature>
<keyword evidence="3" id="KW-1185">Reference proteome</keyword>
<dbReference type="RefSeq" id="WP_343939372.1">
    <property type="nucleotide sequence ID" value="NZ_BAAAHP010000027.1"/>
</dbReference>
<dbReference type="Proteomes" id="UP001499967">
    <property type="component" value="Unassembled WGS sequence"/>
</dbReference>
<evidence type="ECO:0000256" key="1">
    <source>
        <dbReference type="SAM" id="MobiDB-lite"/>
    </source>
</evidence>
<proteinExistence type="predicted"/>
<dbReference type="EMBL" id="BAAAHP010000027">
    <property type="protein sequence ID" value="GAA0925226.1"/>
    <property type="molecule type" value="Genomic_DNA"/>
</dbReference>
<protein>
    <submittedName>
        <fullName evidence="2">Uncharacterized protein</fullName>
    </submittedName>
</protein>